<keyword evidence="2" id="KW-1185">Reference proteome</keyword>
<dbReference type="RefSeq" id="WP_033632537.1">
    <property type="nucleotide sequence ID" value="NZ_CBCSIN010000005.1"/>
</dbReference>
<dbReference type="Proteomes" id="UP000183031">
    <property type="component" value="Unassembled WGS sequence"/>
</dbReference>
<comment type="caution">
    <text evidence="1">The sequence shown here is derived from an EMBL/GenBank/DDBJ whole genome shotgun (WGS) entry which is preliminary data.</text>
</comment>
<protein>
    <submittedName>
        <fullName evidence="1">Phage-related protein</fullName>
    </submittedName>
</protein>
<evidence type="ECO:0000313" key="2">
    <source>
        <dbReference type="Proteomes" id="UP000183031"/>
    </source>
</evidence>
<dbReference type="EMBL" id="FMUT01000007">
    <property type="protein sequence ID" value="SCY86057.1"/>
    <property type="molecule type" value="Genomic_DNA"/>
</dbReference>
<dbReference type="InterPro" id="IPR010265">
    <property type="entry name" value="Phage_lambda_TipM"/>
</dbReference>
<accession>A0A1G5JCT0</accession>
<reference evidence="1 2" key="1">
    <citation type="submission" date="2016-10" db="EMBL/GenBank/DDBJ databases">
        <authorList>
            <person name="Varghese N."/>
            <person name="Submissions S."/>
        </authorList>
    </citation>
    <scope>NUCLEOTIDE SEQUENCE [LARGE SCALE GENOMIC DNA]</scope>
    <source>
        <strain evidence="1 2">CGMCC 1.6853</strain>
    </source>
</reference>
<proteinExistence type="predicted"/>
<sequence>MGIQTFEFPARVNAAGDMRFRVRKAQFGDGYAQVSGDGINPIVRSWDLTFVGKYDYITPIIVFLENHHGVKSFHWTPPTQVPGLYRCEGYKPVAMGGDNYSLTATFTEAFHV</sequence>
<organism evidence="1 2">
    <name type="scientific">Serratia nematodiphila</name>
    <dbReference type="NCBI Taxonomy" id="458197"/>
    <lineage>
        <taxon>Bacteria</taxon>
        <taxon>Pseudomonadati</taxon>
        <taxon>Pseudomonadota</taxon>
        <taxon>Gammaproteobacteria</taxon>
        <taxon>Enterobacterales</taxon>
        <taxon>Yersiniaceae</taxon>
        <taxon>Serratia</taxon>
    </lineage>
</organism>
<gene>
    <name evidence="1" type="ORF">SAMN02927935_02660</name>
</gene>
<dbReference type="Pfam" id="PF05939">
    <property type="entry name" value="Phage_min_tail"/>
    <property type="match status" value="1"/>
</dbReference>
<evidence type="ECO:0000313" key="1">
    <source>
        <dbReference type="EMBL" id="SCY86057.1"/>
    </source>
</evidence>
<name>A0A1G5JCT0_9GAMM</name>